<dbReference type="Proteomes" id="UP000235703">
    <property type="component" value="Unassembled WGS sequence"/>
</dbReference>
<dbReference type="PANTHER" id="PTHR11014">
    <property type="entry name" value="PEPTIDASE M20 FAMILY MEMBER"/>
    <property type="match status" value="1"/>
</dbReference>
<dbReference type="GeneID" id="86843583"/>
<dbReference type="AlphaFoldDB" id="A0A2N6PDY6"/>
<comment type="cofactor">
    <cofactor evidence="1">
        <name>Mn(2+)</name>
        <dbReference type="ChEBI" id="CHEBI:29035"/>
    </cofactor>
    <text evidence="1">The Mn(2+) ion enhances activity.</text>
</comment>
<dbReference type="GO" id="GO:0016787">
    <property type="term" value="F:hydrolase activity"/>
    <property type="evidence" value="ECO:0007669"/>
    <property type="project" value="UniProtKB-KW"/>
</dbReference>
<dbReference type="InterPro" id="IPR017439">
    <property type="entry name" value="Amidohydrolase"/>
</dbReference>
<evidence type="ECO:0000259" key="2">
    <source>
        <dbReference type="Pfam" id="PF07687"/>
    </source>
</evidence>
<dbReference type="InterPro" id="IPR036264">
    <property type="entry name" value="Bact_exopeptidase_dim_dom"/>
</dbReference>
<feature type="binding site" evidence="1">
    <location>
        <position position="113"/>
    </location>
    <ligand>
        <name>Mn(2+)</name>
        <dbReference type="ChEBI" id="CHEBI:29035"/>
        <label>2</label>
    </ligand>
</feature>
<dbReference type="NCBIfam" id="TIGR01891">
    <property type="entry name" value="amidohydrolases"/>
    <property type="match status" value="1"/>
</dbReference>
<name>A0A2N6PDY6_9MICO</name>
<dbReference type="Pfam" id="PF07687">
    <property type="entry name" value="M20_dimer"/>
    <property type="match status" value="1"/>
</dbReference>
<dbReference type="CDD" id="cd03886">
    <property type="entry name" value="M20_Acy1"/>
    <property type="match status" value="1"/>
</dbReference>
<dbReference type="SUPFAM" id="SSF55031">
    <property type="entry name" value="Bacterial exopeptidase dimerisation domain"/>
    <property type="match status" value="1"/>
</dbReference>
<gene>
    <name evidence="3" type="ORF">CJ198_13945</name>
</gene>
<protein>
    <submittedName>
        <fullName evidence="3">Amidohydrolase</fullName>
    </submittedName>
</protein>
<feature type="binding site" evidence="1">
    <location>
        <position position="175"/>
    </location>
    <ligand>
        <name>Mn(2+)</name>
        <dbReference type="ChEBI" id="CHEBI:29035"/>
        <label>2</label>
    </ligand>
</feature>
<dbReference type="RefSeq" id="WP_102163218.1">
    <property type="nucleotide sequence ID" value="NZ_JALXPM010000040.1"/>
</dbReference>
<feature type="binding site" evidence="1">
    <location>
        <position position="111"/>
    </location>
    <ligand>
        <name>Mn(2+)</name>
        <dbReference type="ChEBI" id="CHEBI:29035"/>
        <label>2</label>
    </ligand>
</feature>
<dbReference type="PIRSF" id="PIRSF005962">
    <property type="entry name" value="Pept_M20D_amidohydro"/>
    <property type="match status" value="1"/>
</dbReference>
<dbReference type="Pfam" id="PF01546">
    <property type="entry name" value="Peptidase_M20"/>
    <property type="match status" value="1"/>
</dbReference>
<proteinExistence type="predicted"/>
<keyword evidence="3" id="KW-0378">Hydrolase</keyword>
<keyword evidence="1" id="KW-0464">Manganese</keyword>
<dbReference type="InterPro" id="IPR002933">
    <property type="entry name" value="Peptidase_M20"/>
</dbReference>
<evidence type="ECO:0000256" key="1">
    <source>
        <dbReference type="PIRSR" id="PIRSR005962-1"/>
    </source>
</evidence>
<feature type="binding site" evidence="1">
    <location>
        <position position="375"/>
    </location>
    <ligand>
        <name>Mn(2+)</name>
        <dbReference type="ChEBI" id="CHEBI:29035"/>
        <label>2</label>
    </ligand>
</feature>
<evidence type="ECO:0000313" key="3">
    <source>
        <dbReference type="EMBL" id="PMB96895.1"/>
    </source>
</evidence>
<dbReference type="Gene3D" id="3.40.630.10">
    <property type="entry name" value="Zn peptidases"/>
    <property type="match status" value="1"/>
</dbReference>
<dbReference type="InterPro" id="IPR011650">
    <property type="entry name" value="Peptidase_M20_dimer"/>
</dbReference>
<accession>A0A2N6PDY6</accession>
<dbReference type="GO" id="GO:0046872">
    <property type="term" value="F:metal ion binding"/>
    <property type="evidence" value="ECO:0007669"/>
    <property type="project" value="UniProtKB-KW"/>
</dbReference>
<keyword evidence="4" id="KW-1185">Reference proteome</keyword>
<evidence type="ECO:0000313" key="4">
    <source>
        <dbReference type="Proteomes" id="UP000235703"/>
    </source>
</evidence>
<reference evidence="3 4" key="1">
    <citation type="submission" date="2017-09" db="EMBL/GenBank/DDBJ databases">
        <title>Bacterial strain isolated from the female urinary microbiota.</title>
        <authorList>
            <person name="Thomas-White K."/>
            <person name="Kumar N."/>
            <person name="Forster S."/>
            <person name="Putonti C."/>
            <person name="Lawley T."/>
            <person name="Wolfe A.J."/>
        </authorList>
    </citation>
    <scope>NUCLEOTIDE SEQUENCE [LARGE SCALE GENOMIC DNA]</scope>
    <source>
        <strain evidence="3 4">UMB0680</strain>
    </source>
</reference>
<sequence length="412" mass="44230">MTAEPTAAPLTVSDELRAFLRELRHDLHEHPELGTELPRTQAKVLKAISDLDGLEITTGERQSSIIVILRAPDSSADTPLVLLRGDMDGLPVEENVDIPWASKIPGRMHACGHDIHTAGLVGALRMLHKRRSELSCDVLFMFQPAEEAYVGAKWMIEDGLLEAGGKPIEAAFGAHVYSGMFAPRTWHLRPGTLMAGCDELRIVIRGRGGHGSVPHLALDPVPVACEIGVGLNTLVARRFGPFEPVVATLGSLQAGTDSVIIPETAEMKISLRSFTPETKKRLFADVQQLAVSIAEAHQMTAEIEAMPDYPVTVNDATETAYACRVIDTVFGAGSWTEMSEPLTGSEDFSHVLAEVPGAYALVGAEPYGDANETNHSPRASFGDTAIDDVAEFLANAAWLRGGVSTRLSAGAR</sequence>
<organism evidence="3 4">
    <name type="scientific">Brevibacterium luteolum</name>
    <dbReference type="NCBI Taxonomy" id="199591"/>
    <lineage>
        <taxon>Bacteria</taxon>
        <taxon>Bacillati</taxon>
        <taxon>Actinomycetota</taxon>
        <taxon>Actinomycetes</taxon>
        <taxon>Micrococcales</taxon>
        <taxon>Brevibacteriaceae</taxon>
        <taxon>Brevibacterium</taxon>
    </lineage>
</organism>
<dbReference type="EMBL" id="PNFZ01000013">
    <property type="protein sequence ID" value="PMB96895.1"/>
    <property type="molecule type" value="Genomic_DNA"/>
</dbReference>
<feature type="domain" description="Peptidase M20 dimerisation" evidence="2">
    <location>
        <begin position="199"/>
        <end position="293"/>
    </location>
</feature>
<dbReference type="SUPFAM" id="SSF53187">
    <property type="entry name" value="Zn-dependent exopeptidases"/>
    <property type="match status" value="1"/>
</dbReference>
<dbReference type="Gene3D" id="3.30.70.360">
    <property type="match status" value="1"/>
</dbReference>
<feature type="binding site" evidence="1">
    <location>
        <position position="147"/>
    </location>
    <ligand>
        <name>Mn(2+)</name>
        <dbReference type="ChEBI" id="CHEBI:29035"/>
        <label>2</label>
    </ligand>
</feature>
<dbReference type="OrthoDB" id="9777385at2"/>
<comment type="caution">
    <text evidence="3">The sequence shown here is derived from an EMBL/GenBank/DDBJ whole genome shotgun (WGS) entry which is preliminary data.</text>
</comment>
<dbReference type="PANTHER" id="PTHR11014:SF63">
    <property type="entry name" value="METALLOPEPTIDASE, PUTATIVE (AFU_ORTHOLOGUE AFUA_6G09600)-RELATED"/>
    <property type="match status" value="1"/>
</dbReference>
<keyword evidence="1" id="KW-0479">Metal-binding</keyword>